<comment type="caution">
    <text evidence="2">The sequence shown here is derived from an EMBL/GenBank/DDBJ whole genome shotgun (WGS) entry which is preliminary data.</text>
</comment>
<accession>A0ABS2Y4Y1</accession>
<dbReference type="Proteomes" id="UP001166093">
    <property type="component" value="Unassembled WGS sequence"/>
</dbReference>
<keyword evidence="3" id="KW-1185">Reference proteome</keyword>
<dbReference type="EMBL" id="JAAWVQ010111299">
    <property type="protein sequence ID" value="MBN3281720.1"/>
    <property type="molecule type" value="Genomic_DNA"/>
</dbReference>
<name>A0ABS2Y4Y1_POLSP</name>
<evidence type="ECO:0000313" key="3">
    <source>
        <dbReference type="Proteomes" id="UP001166093"/>
    </source>
</evidence>
<protein>
    <submittedName>
        <fullName evidence="2">TRIP4 protein</fullName>
    </submittedName>
</protein>
<reference evidence="2" key="1">
    <citation type="journal article" date="2021" name="Cell">
        <title>Tracing the genetic footprints of vertebrate landing in non-teleost ray-finned fishes.</title>
        <authorList>
            <person name="Bi X."/>
            <person name="Wang K."/>
            <person name="Yang L."/>
            <person name="Pan H."/>
            <person name="Jiang H."/>
            <person name="Wei Q."/>
            <person name="Fang M."/>
            <person name="Yu H."/>
            <person name="Zhu C."/>
            <person name="Cai Y."/>
            <person name="He Y."/>
            <person name="Gan X."/>
            <person name="Zeng H."/>
            <person name="Yu D."/>
            <person name="Zhu Y."/>
            <person name="Jiang H."/>
            <person name="Qiu Q."/>
            <person name="Yang H."/>
            <person name="Zhang Y.E."/>
            <person name="Wang W."/>
            <person name="Zhu M."/>
            <person name="He S."/>
            <person name="Zhang G."/>
        </authorList>
    </citation>
    <scope>NUCLEOTIDE SEQUENCE</scope>
    <source>
        <strain evidence="2">Pddl_001</strain>
    </source>
</reference>
<gene>
    <name evidence="2" type="primary">Trip4</name>
    <name evidence="2" type="ORF">GTO93_0004562</name>
</gene>
<dbReference type="SUPFAM" id="SSF88697">
    <property type="entry name" value="PUA domain-like"/>
    <property type="match status" value="1"/>
</dbReference>
<evidence type="ECO:0000256" key="1">
    <source>
        <dbReference type="SAM" id="Phobius"/>
    </source>
</evidence>
<sequence>EFPKEYPTGCLLGCVNMADCLSQEQFREQFPETCEESASPFVFICSNPQELVVKFPVKGKHKICKFCFLFIVLRFILAGVALLVLCKAAQESKLP</sequence>
<evidence type="ECO:0000313" key="2">
    <source>
        <dbReference type="EMBL" id="MBN3281720.1"/>
    </source>
</evidence>
<feature type="transmembrane region" description="Helical" evidence="1">
    <location>
        <begin position="66"/>
        <end position="85"/>
    </location>
</feature>
<keyword evidence="1" id="KW-1133">Transmembrane helix</keyword>
<feature type="non-terminal residue" evidence="2">
    <location>
        <position position="95"/>
    </location>
</feature>
<dbReference type="InterPro" id="IPR015947">
    <property type="entry name" value="PUA-like_sf"/>
</dbReference>
<feature type="non-terminal residue" evidence="2">
    <location>
        <position position="1"/>
    </location>
</feature>
<proteinExistence type="predicted"/>
<organism evidence="2 3">
    <name type="scientific">Polyodon spathula</name>
    <name type="common">North American paddlefish</name>
    <name type="synonym">Squalus spathula</name>
    <dbReference type="NCBI Taxonomy" id="7913"/>
    <lineage>
        <taxon>Eukaryota</taxon>
        <taxon>Metazoa</taxon>
        <taxon>Chordata</taxon>
        <taxon>Craniata</taxon>
        <taxon>Vertebrata</taxon>
        <taxon>Euteleostomi</taxon>
        <taxon>Actinopterygii</taxon>
        <taxon>Chondrostei</taxon>
        <taxon>Acipenseriformes</taxon>
        <taxon>Polyodontidae</taxon>
        <taxon>Polyodon</taxon>
    </lineage>
</organism>
<keyword evidence="1" id="KW-0472">Membrane</keyword>
<keyword evidence="1" id="KW-0812">Transmembrane</keyword>